<dbReference type="SMART" id="SM00339">
    <property type="entry name" value="FH"/>
    <property type="match status" value="1"/>
</dbReference>
<evidence type="ECO:0000313" key="11">
    <source>
        <dbReference type="EnsemblMetazoa" id="XP_030855503"/>
    </source>
</evidence>
<dbReference type="SUPFAM" id="SSF46785">
    <property type="entry name" value="Winged helix' DNA-binding domain"/>
    <property type="match status" value="1"/>
</dbReference>
<keyword evidence="2" id="KW-0805">Transcription regulation</keyword>
<evidence type="ECO:0000256" key="8">
    <source>
        <dbReference type="PROSITE-ProRule" id="PRU00089"/>
    </source>
</evidence>
<feature type="domain" description="Fork-head" evidence="10">
    <location>
        <begin position="125"/>
        <end position="212"/>
    </location>
</feature>
<sequence>MPPNRKPEDTLLKKPLTLGLSQSYPSSALSTALKHVKIEMEDTDLPDLNSSCFGAIRMDKGPLDDDELKPLGWLHTTNVLKDINLDDDDEEDESYSKENDVGSNTYNGYGYQDDPMDPHRHINSKPPFSFSCLIFMSIEDCPLKRLPVKEIYRYIQDHFPYFRTAPTGWKNSVRHNLSLNKCFRKVDKIKGQSLGKGSLWCVDPDYRPNLLQALRKTPYHPYHHVLPYSPYGFSGGPLSNISSNQNRLSTVLSAYNGVPIPAHIALVERLLNSQLTHNQAHQNSLDLECEVDAAATMMMFRTPPDRRLAEHDRLKRESYPGARPIANQNLIIMGGLAPIQIRPEQPHCRPTLSDLAETALNELGDNRISRVAVTPENREMLKAKCTPSPSGMDHTYSLSSSIKVQADHGYSSDPGDVEMSDFSDESFEDESDMDQESRRLGDSGVHFHLEGGKRVDEKEALLPLKKRPPRMTEEDKKLADALLILSGIGAEAMPAKEAGSPGPEESTDVMMTEEVLEASR</sequence>
<feature type="compositionally biased region" description="Acidic residues" evidence="9">
    <location>
        <begin position="415"/>
        <end position="434"/>
    </location>
</feature>
<dbReference type="Pfam" id="PF00250">
    <property type="entry name" value="Forkhead"/>
    <property type="match status" value="1"/>
</dbReference>
<dbReference type="InterPro" id="IPR001766">
    <property type="entry name" value="Fork_head_dom"/>
</dbReference>
<dbReference type="PRINTS" id="PR00053">
    <property type="entry name" value="FORKHEAD"/>
</dbReference>
<dbReference type="OrthoDB" id="5954824at2759"/>
<dbReference type="Proteomes" id="UP000007110">
    <property type="component" value="Unassembled WGS sequence"/>
</dbReference>
<comment type="subcellular location">
    <subcellularLocation>
        <location evidence="1 8">Nucleus</location>
    </subcellularLocation>
</comment>
<dbReference type="PROSITE" id="PS50039">
    <property type="entry name" value="FORK_HEAD_3"/>
    <property type="match status" value="1"/>
</dbReference>
<reference evidence="12" key="1">
    <citation type="submission" date="2015-02" db="EMBL/GenBank/DDBJ databases">
        <title>Genome sequencing for Strongylocentrotus purpuratus.</title>
        <authorList>
            <person name="Murali S."/>
            <person name="Liu Y."/>
            <person name="Vee V."/>
            <person name="English A."/>
            <person name="Wang M."/>
            <person name="Skinner E."/>
            <person name="Han Y."/>
            <person name="Muzny D.M."/>
            <person name="Worley K.C."/>
            <person name="Gibbs R.A."/>
        </authorList>
    </citation>
    <scope>NUCLEOTIDE SEQUENCE</scope>
</reference>
<organism evidence="11 12">
    <name type="scientific">Strongylocentrotus purpuratus</name>
    <name type="common">Purple sea urchin</name>
    <dbReference type="NCBI Taxonomy" id="7668"/>
    <lineage>
        <taxon>Eukaryota</taxon>
        <taxon>Metazoa</taxon>
        <taxon>Echinodermata</taxon>
        <taxon>Eleutherozoa</taxon>
        <taxon>Echinozoa</taxon>
        <taxon>Echinoidea</taxon>
        <taxon>Euechinoidea</taxon>
        <taxon>Echinacea</taxon>
        <taxon>Camarodonta</taxon>
        <taxon>Echinidea</taxon>
        <taxon>Strongylocentrotidae</taxon>
        <taxon>Strongylocentrotus</taxon>
    </lineage>
</organism>
<evidence type="ECO:0000313" key="12">
    <source>
        <dbReference type="Proteomes" id="UP000007110"/>
    </source>
</evidence>
<dbReference type="GO" id="GO:0006355">
    <property type="term" value="P:regulation of DNA-templated transcription"/>
    <property type="evidence" value="ECO:0000318"/>
    <property type="project" value="GO_Central"/>
</dbReference>
<reference evidence="11" key="2">
    <citation type="submission" date="2021-01" db="UniProtKB">
        <authorList>
            <consortium name="EnsemblMetazoa"/>
        </authorList>
    </citation>
    <scope>IDENTIFICATION</scope>
</reference>
<feature type="DNA-binding region" description="Fork-head" evidence="8">
    <location>
        <begin position="125"/>
        <end position="212"/>
    </location>
</feature>
<dbReference type="PROSITE" id="PS00658">
    <property type="entry name" value="FORK_HEAD_2"/>
    <property type="match status" value="1"/>
</dbReference>
<dbReference type="GO" id="GO:0005634">
    <property type="term" value="C:nucleus"/>
    <property type="evidence" value="ECO:0000318"/>
    <property type="project" value="GO_Central"/>
</dbReference>
<evidence type="ECO:0000259" key="10">
    <source>
        <dbReference type="PROSITE" id="PS50039"/>
    </source>
</evidence>
<dbReference type="PANTHER" id="PTHR13962:SF22">
    <property type="entry name" value="FORKHEAD BOX PROTEIN N3-LIKE PROTEIN"/>
    <property type="match status" value="1"/>
</dbReference>
<dbReference type="InterPro" id="IPR047404">
    <property type="entry name" value="FH_FOXN3"/>
</dbReference>
<proteinExistence type="predicted"/>
<evidence type="ECO:0000256" key="3">
    <source>
        <dbReference type="ARBA" id="ARBA00023125"/>
    </source>
</evidence>
<dbReference type="InterPro" id="IPR030456">
    <property type="entry name" value="TF_fork_head_CS_2"/>
</dbReference>
<name>A0A7M7PSS9_STRPU</name>
<dbReference type="CDD" id="cd20059">
    <property type="entry name" value="FH_FOXN3"/>
    <property type="match status" value="1"/>
</dbReference>
<evidence type="ECO:0000256" key="5">
    <source>
        <dbReference type="ARBA" id="ARBA00023242"/>
    </source>
</evidence>
<dbReference type="OMA" id="PQSDANT"/>
<keyword evidence="12" id="KW-1185">Reference proteome</keyword>
<evidence type="ECO:0000256" key="9">
    <source>
        <dbReference type="SAM" id="MobiDB-lite"/>
    </source>
</evidence>
<keyword evidence="3 8" id="KW-0238">DNA-binding</keyword>
<dbReference type="GO" id="GO:0003700">
    <property type="term" value="F:DNA-binding transcription factor activity"/>
    <property type="evidence" value="ECO:0000318"/>
    <property type="project" value="GO_Central"/>
</dbReference>
<protein>
    <recommendedName>
        <fullName evidence="7">Forkhead box protein N3</fullName>
    </recommendedName>
</protein>
<comment type="function">
    <text evidence="6">Acts as a transcriptional repressor. May be involved in DNA damage-inducible cell cycle arrests (checkpoints).</text>
</comment>
<evidence type="ECO:0000256" key="6">
    <source>
        <dbReference type="ARBA" id="ARBA00034657"/>
    </source>
</evidence>
<dbReference type="PANTHER" id="PTHR13962">
    <property type="entry name" value="FORKHEAD BOX PROTEIN N3-LIKE PROTEIN-RELATED"/>
    <property type="match status" value="1"/>
</dbReference>
<dbReference type="InParanoid" id="A0A7M7PSS9"/>
<evidence type="ECO:0000256" key="1">
    <source>
        <dbReference type="ARBA" id="ARBA00004123"/>
    </source>
</evidence>
<feature type="compositionally biased region" description="Basic and acidic residues" evidence="9">
    <location>
        <begin position="435"/>
        <end position="451"/>
    </location>
</feature>
<feature type="region of interest" description="Disordered" evidence="9">
    <location>
        <begin position="405"/>
        <end position="451"/>
    </location>
</feature>
<feature type="region of interest" description="Disordered" evidence="9">
    <location>
        <begin position="84"/>
        <end position="106"/>
    </location>
</feature>
<keyword evidence="4" id="KW-0804">Transcription</keyword>
<dbReference type="RefSeq" id="XP_030855503.1">
    <property type="nucleotide sequence ID" value="XM_030999643.1"/>
</dbReference>
<feature type="region of interest" description="Disordered" evidence="9">
    <location>
        <begin position="493"/>
        <end position="520"/>
    </location>
</feature>
<dbReference type="InterPro" id="IPR047119">
    <property type="entry name" value="FOXN2/3-like"/>
</dbReference>
<evidence type="ECO:0000256" key="4">
    <source>
        <dbReference type="ARBA" id="ARBA00023163"/>
    </source>
</evidence>
<accession>A0A7M7PSS9</accession>
<dbReference type="Gene3D" id="1.10.10.10">
    <property type="entry name" value="Winged helix-like DNA-binding domain superfamily/Winged helix DNA-binding domain"/>
    <property type="match status" value="1"/>
</dbReference>
<dbReference type="InterPro" id="IPR036390">
    <property type="entry name" value="WH_DNA-bd_sf"/>
</dbReference>
<evidence type="ECO:0000256" key="7">
    <source>
        <dbReference type="ARBA" id="ARBA00034870"/>
    </source>
</evidence>
<dbReference type="EnsemblMetazoa" id="XM_030999643">
    <property type="protein sequence ID" value="XP_030855503"/>
    <property type="gene ID" value="LOC590815"/>
</dbReference>
<evidence type="ECO:0000256" key="2">
    <source>
        <dbReference type="ARBA" id="ARBA00023015"/>
    </source>
</evidence>
<dbReference type="AlphaFoldDB" id="A0A7M7PSS9"/>
<dbReference type="GeneID" id="590815"/>
<dbReference type="InterPro" id="IPR036388">
    <property type="entry name" value="WH-like_DNA-bd_sf"/>
</dbReference>
<keyword evidence="5 8" id="KW-0539">Nucleus</keyword>
<dbReference type="GO" id="GO:0000987">
    <property type="term" value="F:cis-regulatory region sequence-specific DNA binding"/>
    <property type="evidence" value="ECO:0000318"/>
    <property type="project" value="GO_Central"/>
</dbReference>
<dbReference type="KEGG" id="spu:590815"/>